<dbReference type="GeneID" id="7451198"/>
<organism evidence="2 3">
    <name type="scientific">Thalassiosira pseudonana</name>
    <name type="common">Marine diatom</name>
    <name type="synonym">Cyclotella nana</name>
    <dbReference type="NCBI Taxonomy" id="35128"/>
    <lineage>
        <taxon>Eukaryota</taxon>
        <taxon>Sar</taxon>
        <taxon>Stramenopiles</taxon>
        <taxon>Ochrophyta</taxon>
        <taxon>Bacillariophyta</taxon>
        <taxon>Coscinodiscophyceae</taxon>
        <taxon>Thalassiosirophycidae</taxon>
        <taxon>Thalassiosirales</taxon>
        <taxon>Thalassiosiraceae</taxon>
        <taxon>Thalassiosira</taxon>
    </lineage>
</organism>
<dbReference type="KEGG" id="tps:THAPSDRAFT_24793"/>
<keyword evidence="3" id="KW-1185">Reference proteome</keyword>
<reference evidence="2 3" key="2">
    <citation type="journal article" date="2008" name="Nature">
        <title>The Phaeodactylum genome reveals the evolutionary history of diatom genomes.</title>
        <authorList>
            <person name="Bowler C."/>
            <person name="Allen A.E."/>
            <person name="Badger J.H."/>
            <person name="Grimwood J."/>
            <person name="Jabbari K."/>
            <person name="Kuo A."/>
            <person name="Maheswari U."/>
            <person name="Martens C."/>
            <person name="Maumus F."/>
            <person name="Otillar R.P."/>
            <person name="Rayko E."/>
            <person name="Salamov A."/>
            <person name="Vandepoele K."/>
            <person name="Beszteri B."/>
            <person name="Gruber A."/>
            <person name="Heijde M."/>
            <person name="Katinka M."/>
            <person name="Mock T."/>
            <person name="Valentin K."/>
            <person name="Verret F."/>
            <person name="Berges J.A."/>
            <person name="Brownlee C."/>
            <person name="Cadoret J.P."/>
            <person name="Chiovitti A."/>
            <person name="Choi C.J."/>
            <person name="Coesel S."/>
            <person name="De Martino A."/>
            <person name="Detter J.C."/>
            <person name="Durkin C."/>
            <person name="Falciatore A."/>
            <person name="Fournet J."/>
            <person name="Haruta M."/>
            <person name="Huysman M.J."/>
            <person name="Jenkins B.D."/>
            <person name="Jiroutova K."/>
            <person name="Jorgensen R.E."/>
            <person name="Joubert Y."/>
            <person name="Kaplan A."/>
            <person name="Kroger N."/>
            <person name="Kroth P.G."/>
            <person name="La Roche J."/>
            <person name="Lindquist E."/>
            <person name="Lommer M."/>
            <person name="Martin-Jezequel V."/>
            <person name="Lopez P.J."/>
            <person name="Lucas S."/>
            <person name="Mangogna M."/>
            <person name="McGinnis K."/>
            <person name="Medlin L.K."/>
            <person name="Montsant A."/>
            <person name="Oudot-Le Secq M.P."/>
            <person name="Napoli C."/>
            <person name="Obornik M."/>
            <person name="Parker M.S."/>
            <person name="Petit J.L."/>
            <person name="Porcel B.M."/>
            <person name="Poulsen N."/>
            <person name="Robison M."/>
            <person name="Rychlewski L."/>
            <person name="Rynearson T.A."/>
            <person name="Schmutz J."/>
            <person name="Shapiro H."/>
            <person name="Siaut M."/>
            <person name="Stanley M."/>
            <person name="Sussman M.R."/>
            <person name="Taylor A.R."/>
            <person name="Vardi A."/>
            <person name="von Dassow P."/>
            <person name="Vyverman W."/>
            <person name="Willis A."/>
            <person name="Wyrwicz L.S."/>
            <person name="Rokhsar D.S."/>
            <person name="Weissenbach J."/>
            <person name="Armbrust E.V."/>
            <person name="Green B.R."/>
            <person name="Van de Peer Y."/>
            <person name="Grigoriev I.V."/>
        </authorList>
    </citation>
    <scope>NUCLEOTIDE SEQUENCE [LARGE SCALE GENOMIC DNA]</scope>
    <source>
        <strain evidence="2 3">CCMP1335</strain>
    </source>
</reference>
<feature type="region of interest" description="Disordered" evidence="1">
    <location>
        <begin position="170"/>
        <end position="202"/>
    </location>
</feature>
<reference evidence="2 3" key="1">
    <citation type="journal article" date="2004" name="Science">
        <title>The genome of the diatom Thalassiosira pseudonana: ecology, evolution, and metabolism.</title>
        <authorList>
            <person name="Armbrust E.V."/>
            <person name="Berges J.A."/>
            <person name="Bowler C."/>
            <person name="Green B.R."/>
            <person name="Martinez D."/>
            <person name="Putnam N.H."/>
            <person name="Zhou S."/>
            <person name="Allen A.E."/>
            <person name="Apt K.E."/>
            <person name="Bechner M."/>
            <person name="Brzezinski M.A."/>
            <person name="Chaal B.K."/>
            <person name="Chiovitti A."/>
            <person name="Davis A.K."/>
            <person name="Demarest M.S."/>
            <person name="Detter J.C."/>
            <person name="Glavina T."/>
            <person name="Goodstein D."/>
            <person name="Hadi M.Z."/>
            <person name="Hellsten U."/>
            <person name="Hildebrand M."/>
            <person name="Jenkins B.D."/>
            <person name="Jurka J."/>
            <person name="Kapitonov V.V."/>
            <person name="Kroger N."/>
            <person name="Lau W.W."/>
            <person name="Lane T.W."/>
            <person name="Larimer F.W."/>
            <person name="Lippmeier J.C."/>
            <person name="Lucas S."/>
            <person name="Medina M."/>
            <person name="Montsant A."/>
            <person name="Obornik M."/>
            <person name="Parker M.S."/>
            <person name="Palenik B."/>
            <person name="Pazour G.J."/>
            <person name="Richardson P.M."/>
            <person name="Rynearson T.A."/>
            <person name="Saito M.A."/>
            <person name="Schwartz D.C."/>
            <person name="Thamatrakoln K."/>
            <person name="Valentin K."/>
            <person name="Vardi A."/>
            <person name="Wilkerson F.P."/>
            <person name="Rokhsar D.S."/>
        </authorList>
    </citation>
    <scope>NUCLEOTIDE SEQUENCE [LARGE SCALE GENOMIC DNA]</scope>
    <source>
        <strain evidence="2 3">CCMP1335</strain>
    </source>
</reference>
<accession>B8CC62</accession>
<dbReference type="GO" id="GO:0097014">
    <property type="term" value="C:ciliary plasm"/>
    <property type="evidence" value="ECO:0000318"/>
    <property type="project" value="GO_Central"/>
</dbReference>
<evidence type="ECO:0000313" key="3">
    <source>
        <dbReference type="Proteomes" id="UP000001449"/>
    </source>
</evidence>
<sequence length="493" mass="55924">MTTTSVELMGVLRAWWGVPNGVGVELPVGRLMVLLLVFVGRHCRRVVKCFLLFLTVPESCPSTVSYINHHHYPLEYYGDCYLSLIPLNMIEDERDKKKTSRPGRSSRRRKRKAQSILEAATLSLESSSSNVAQVANQDAAPPTDASAASVVPIDRGFTLEGVRYRRREEHVKRSHNVRRRDNGCQQKLQKDESNDTKDTLDPTDEYQLKSQLGFVPGNAVCVAARLSKEFYCTNNQHKEAPPSVVQLYPMAVRQAYEGGKSDGRKFKGRRRGAMRTDNNDEDFANANVSESTKPKKERGWFIESSSATQNDSSTQQPRQIIEPFPTLYWLTSPILRSHISKIELSKTNGVPQMEARLRSKREYLNQMKRAHKSYGKQRWELLTDGDREEALLRGWGGALGDERGVAGIRPKKGGGDGRWDSVKCLHAHSAHFLAQVEEWRHEREWKKSAAKEEEEDKGNNNDESLRSLMADCNRDDLNLVGQWTIEAVLDELV</sequence>
<dbReference type="EMBL" id="CM000649">
    <property type="protein sequence ID" value="EED88902.1"/>
    <property type="molecule type" value="Genomic_DNA"/>
</dbReference>
<dbReference type="PaxDb" id="35128-Thaps24793"/>
<name>B8CC62_THAPS</name>
<dbReference type="InterPro" id="IPR007511">
    <property type="entry name" value="DUF501"/>
</dbReference>
<proteinExistence type="predicted"/>
<dbReference type="PANTHER" id="PTHR37163">
    <property type="entry name" value="CONSERVED PROTEIN"/>
    <property type="match status" value="1"/>
</dbReference>
<feature type="compositionally biased region" description="Basic residues" evidence="1">
    <location>
        <begin position="97"/>
        <end position="113"/>
    </location>
</feature>
<dbReference type="eggNOG" id="ENOG502R7HU">
    <property type="taxonomic scope" value="Eukaryota"/>
</dbReference>
<feature type="compositionally biased region" description="Basic and acidic residues" evidence="1">
    <location>
        <begin position="188"/>
        <end position="200"/>
    </location>
</feature>
<feature type="region of interest" description="Disordered" evidence="1">
    <location>
        <begin position="94"/>
        <end position="113"/>
    </location>
</feature>
<gene>
    <name evidence="2" type="ORF">THAPSDRAFT_24793</name>
</gene>
<dbReference type="AlphaFoldDB" id="B8CC62"/>
<protein>
    <submittedName>
        <fullName evidence="2">Uncharacterized protein</fullName>
    </submittedName>
</protein>
<dbReference type="HOGENOM" id="CLU_553809_0_0_1"/>
<dbReference type="InParanoid" id="B8CC62"/>
<evidence type="ECO:0000313" key="2">
    <source>
        <dbReference type="EMBL" id="EED88902.1"/>
    </source>
</evidence>
<dbReference type="Proteomes" id="UP000001449">
    <property type="component" value="Chromosome 14"/>
</dbReference>
<feature type="region of interest" description="Disordered" evidence="1">
    <location>
        <begin position="258"/>
        <end position="300"/>
    </location>
</feature>
<dbReference type="RefSeq" id="XP_002293893.1">
    <property type="nucleotide sequence ID" value="XM_002293857.1"/>
</dbReference>
<dbReference type="Pfam" id="PF04417">
    <property type="entry name" value="DUF501"/>
    <property type="match status" value="1"/>
</dbReference>
<dbReference type="GO" id="GO:0031981">
    <property type="term" value="C:nuclear lumen"/>
    <property type="evidence" value="ECO:0000318"/>
    <property type="project" value="GO_Central"/>
</dbReference>
<evidence type="ECO:0000256" key="1">
    <source>
        <dbReference type="SAM" id="MobiDB-lite"/>
    </source>
</evidence>
<dbReference type="PANTHER" id="PTHR37163:SF1">
    <property type="entry name" value="DUF501 DOMAIN-CONTAINING PROTEIN"/>
    <property type="match status" value="1"/>
</dbReference>